<keyword evidence="1" id="KW-0812">Transmembrane</keyword>
<feature type="domain" description="TonB C-terminal" evidence="2">
    <location>
        <begin position="177"/>
        <end position="236"/>
    </location>
</feature>
<name>A0A285X0X2_9FLAO</name>
<dbReference type="Pfam" id="PF03544">
    <property type="entry name" value="TonB_C"/>
    <property type="match status" value="1"/>
</dbReference>
<dbReference type="Gene3D" id="3.30.1150.10">
    <property type="match status" value="1"/>
</dbReference>
<protein>
    <submittedName>
        <fullName evidence="3">Protein TonB</fullName>
    </submittedName>
</protein>
<evidence type="ECO:0000256" key="1">
    <source>
        <dbReference type="SAM" id="Phobius"/>
    </source>
</evidence>
<dbReference type="GO" id="GO:0055085">
    <property type="term" value="P:transmembrane transport"/>
    <property type="evidence" value="ECO:0007669"/>
    <property type="project" value="InterPro"/>
</dbReference>
<keyword evidence="4" id="KW-1185">Reference proteome</keyword>
<sequence length="239" mass="27066">MENKKNKQADLSKRSILFFQVGLIVSLLLVWQLIEWKADGKEVSQDTTIHIDQFEEDEIPVTRVEEVKPPEPPQILTKDVEVIDDELDKEETEIAPTEADDKVLEVHEIEIADEDDEEIREYDMLSVEVVPVFPGCETEITNKDRRECMSEKVNQLVGRTFNASLGEDLGLNGIHRIYVSFKIDKDGKVNIIGARGPHPKLEAEAIRVVEKFPDMIPGKMGGKPVGVTYSLPIIFKVQD</sequence>
<dbReference type="SUPFAM" id="SSF74653">
    <property type="entry name" value="TolA/TonB C-terminal domain"/>
    <property type="match status" value="1"/>
</dbReference>
<proteinExistence type="predicted"/>
<dbReference type="RefSeq" id="WP_097054740.1">
    <property type="nucleotide sequence ID" value="NZ_OCMF01000001.1"/>
</dbReference>
<dbReference type="OrthoDB" id="1522859at2"/>
<dbReference type="AlphaFoldDB" id="A0A285X0X2"/>
<reference evidence="4" key="1">
    <citation type="submission" date="2017-09" db="EMBL/GenBank/DDBJ databases">
        <authorList>
            <person name="Varghese N."/>
            <person name="Submissions S."/>
        </authorList>
    </citation>
    <scope>NUCLEOTIDE SEQUENCE [LARGE SCALE GENOMIC DNA]</scope>
    <source>
        <strain evidence="4">CGMCC 1.12641</strain>
    </source>
</reference>
<keyword evidence="1" id="KW-1133">Transmembrane helix</keyword>
<keyword evidence="1" id="KW-0472">Membrane</keyword>
<evidence type="ECO:0000259" key="2">
    <source>
        <dbReference type="Pfam" id="PF03544"/>
    </source>
</evidence>
<gene>
    <name evidence="3" type="ORF">SAMN06296241_0482</name>
</gene>
<feature type="transmembrane region" description="Helical" evidence="1">
    <location>
        <begin position="16"/>
        <end position="34"/>
    </location>
</feature>
<dbReference type="Proteomes" id="UP000219193">
    <property type="component" value="Unassembled WGS sequence"/>
</dbReference>
<evidence type="ECO:0000313" key="4">
    <source>
        <dbReference type="Proteomes" id="UP000219193"/>
    </source>
</evidence>
<dbReference type="EMBL" id="OCMF01000001">
    <property type="protein sequence ID" value="SOC78962.1"/>
    <property type="molecule type" value="Genomic_DNA"/>
</dbReference>
<accession>A0A285X0X2</accession>
<dbReference type="InterPro" id="IPR037682">
    <property type="entry name" value="TonB_C"/>
</dbReference>
<organism evidence="3 4">
    <name type="scientific">Salinimicrobium sediminis</name>
    <dbReference type="NCBI Taxonomy" id="1343891"/>
    <lineage>
        <taxon>Bacteria</taxon>
        <taxon>Pseudomonadati</taxon>
        <taxon>Bacteroidota</taxon>
        <taxon>Flavobacteriia</taxon>
        <taxon>Flavobacteriales</taxon>
        <taxon>Flavobacteriaceae</taxon>
        <taxon>Salinimicrobium</taxon>
    </lineage>
</organism>
<evidence type="ECO:0000313" key="3">
    <source>
        <dbReference type="EMBL" id="SOC78962.1"/>
    </source>
</evidence>